<evidence type="ECO:0008006" key="5">
    <source>
        <dbReference type="Google" id="ProtNLM"/>
    </source>
</evidence>
<dbReference type="RefSeq" id="WP_072624790.1">
    <property type="nucleotide sequence ID" value="NZ_CP013290.1"/>
</dbReference>
<keyword evidence="3" id="KW-1185">Reference proteome</keyword>
<dbReference type="Proteomes" id="UP000182938">
    <property type="component" value="Chromosome"/>
</dbReference>
<dbReference type="EMBL" id="CP013290">
    <property type="protein sequence ID" value="APH03098.1"/>
    <property type="molecule type" value="Genomic_DNA"/>
</dbReference>
<proteinExistence type="predicted"/>
<sequence>MSAVVTGLAGIGLTRALTGLGRRLPEAARAPWARRNHAGAPVTLLEGPVVVLAAAATATTGARDAGTALVVLAPGLLGGLDDLVGEGTTKGLRGHLGALRRGRVTTGALKILGLGATAVLAAHLETRGSTRQGVGQSVAGTAVDAVVVAGTANLVNLLDLRPGRALKVTTTAGALLSVPRSARPLGVTLVGVGLGALPEDLAGETMLGDCGANALGALAGLALVRGLGPRGRVAVAGVVTGLTLLSERVSFTRVIESTPVLRELDAWGRPR</sequence>
<dbReference type="EMBL" id="CP062789">
    <property type="protein sequence ID" value="QOK21549.1"/>
    <property type="molecule type" value="Genomic_DNA"/>
</dbReference>
<dbReference type="AlphaFoldDB" id="A0A1L3ML84"/>
<gene>
    <name evidence="1" type="ORF">ASJ30_08895</name>
    <name evidence="2" type="ORF">IGS73_10265</name>
</gene>
<reference evidence="1 3" key="1">
    <citation type="submission" date="2015-11" db="EMBL/GenBank/DDBJ databases">
        <authorList>
            <person name="Zhang Y."/>
            <person name="Guo Z."/>
        </authorList>
    </citation>
    <scope>NUCLEOTIDE SEQUENCE [LARGE SCALE GENOMIC DNA]</scope>
    <source>
        <strain evidence="1 3">YFY001</strain>
    </source>
</reference>
<evidence type="ECO:0000313" key="1">
    <source>
        <dbReference type="EMBL" id="APH03098.1"/>
    </source>
</evidence>
<protein>
    <recommendedName>
        <fullName evidence="5">UDP-N-acetylmuramyl pentapeptide phosphotransferase/UDP-N-acetylglucosamine-1-phosphate transferase</fullName>
    </recommendedName>
</protein>
<name>A0A1L3ML84_9MICO</name>
<evidence type="ECO:0000313" key="2">
    <source>
        <dbReference type="EMBL" id="QOK21549.1"/>
    </source>
</evidence>
<evidence type="ECO:0000313" key="3">
    <source>
        <dbReference type="Proteomes" id="UP000182938"/>
    </source>
</evidence>
<evidence type="ECO:0000313" key="4">
    <source>
        <dbReference type="Proteomes" id="UP000593998"/>
    </source>
</evidence>
<accession>A0A1L3ML84</accession>
<dbReference type="KEGG" id="jte:ASJ30_08895"/>
<reference evidence="2 4" key="2">
    <citation type="submission" date="2020-10" db="EMBL/GenBank/DDBJ databases">
        <title>Janibacter indicus TT2 genome sequence.</title>
        <authorList>
            <person name="Lee K."/>
            <person name="Ganzorig M."/>
        </authorList>
    </citation>
    <scope>NUCLEOTIDE SEQUENCE [LARGE SCALE GENOMIC DNA]</scope>
    <source>
        <strain evidence="2 4">TT2</strain>
    </source>
</reference>
<organism evidence="1 3">
    <name type="scientific">Janibacter indicus</name>
    <dbReference type="NCBI Taxonomy" id="857417"/>
    <lineage>
        <taxon>Bacteria</taxon>
        <taxon>Bacillati</taxon>
        <taxon>Actinomycetota</taxon>
        <taxon>Actinomycetes</taxon>
        <taxon>Micrococcales</taxon>
        <taxon>Intrasporangiaceae</taxon>
        <taxon>Janibacter</taxon>
    </lineage>
</organism>
<dbReference type="Proteomes" id="UP000593998">
    <property type="component" value="Chromosome"/>
</dbReference>